<gene>
    <name evidence="13" type="ORF">HNQ45_000994</name>
</gene>
<dbReference type="GO" id="GO:0005886">
    <property type="term" value="C:plasma membrane"/>
    <property type="evidence" value="ECO:0007669"/>
    <property type="project" value="UniProtKB-SubCell"/>
</dbReference>
<keyword evidence="6 12" id="KW-0812">Transmembrane</keyword>
<feature type="transmembrane region" description="Helical" evidence="12">
    <location>
        <begin position="19"/>
        <end position="38"/>
    </location>
</feature>
<sequence>MEDVLIGRILTGLTLGVHILYATIGVGIPLLIMVLEFLGIKKNDYHYLTMARRIAMGYTVTVAVGVVTGTIIGLQLSLIWPEFMQLAGHIIALPLFMETFAFFFEAIFLGIYLYTWDRFTNRWHHWYLTIPVVLGAGISAVFITMVNSFMNSPAGFEIVNGTLVNVDPLKAMFNPSMPERVFHVLVTAYMTAAFIMASIAAFKLLKAKFDEDREYHKKGLKFMMTIGLIMSALTLLAGDLSAKYLHENQPEKLAAMEWHFETESNADLILFGVLDEERQEVKGAIHIPSALSILSDWKPSTEVTGLNDIPEDEWPPLVIHYFFDVMVFFGMFGLGVSILYFILHFFKKDFLYSTPMLYLYVLTGPLSFLAIEAGWFTAELGRQPWIVRGYMRVSEAITEASGLGLTLILFGILYFVLVTTTILVMTRMFKDKSATKSQIEYYGKESLDETGGRF</sequence>
<protein>
    <submittedName>
        <fullName evidence="13">Cytochrome d ubiquinol oxidase subunit I</fullName>
        <ecNumber evidence="13">1.10.3.-</ecNumber>
    </submittedName>
</protein>
<evidence type="ECO:0000256" key="11">
    <source>
        <dbReference type="ARBA" id="ARBA00023136"/>
    </source>
</evidence>
<keyword evidence="9 12" id="KW-1133">Transmembrane helix</keyword>
<evidence type="ECO:0000256" key="12">
    <source>
        <dbReference type="PIRNR" id="PIRNR006446"/>
    </source>
</evidence>
<evidence type="ECO:0000256" key="8">
    <source>
        <dbReference type="ARBA" id="ARBA00022982"/>
    </source>
</evidence>
<feature type="transmembrane region" description="Helical" evidence="12">
    <location>
        <begin position="86"/>
        <end position="114"/>
    </location>
</feature>
<dbReference type="GO" id="GO:0009055">
    <property type="term" value="F:electron transfer activity"/>
    <property type="evidence" value="ECO:0007669"/>
    <property type="project" value="UniProtKB-UniRule"/>
</dbReference>
<evidence type="ECO:0000313" key="14">
    <source>
        <dbReference type="Proteomes" id="UP000579136"/>
    </source>
</evidence>
<organism evidence="13 14">
    <name type="scientific">Nosocomiicoccus ampullae</name>
    <dbReference type="NCBI Taxonomy" id="489910"/>
    <lineage>
        <taxon>Bacteria</taxon>
        <taxon>Bacillati</taxon>
        <taxon>Bacillota</taxon>
        <taxon>Bacilli</taxon>
        <taxon>Bacillales</taxon>
        <taxon>Staphylococcaceae</taxon>
        <taxon>Nosocomiicoccus</taxon>
    </lineage>
</organism>
<evidence type="ECO:0000256" key="2">
    <source>
        <dbReference type="ARBA" id="ARBA00009819"/>
    </source>
</evidence>
<dbReference type="EMBL" id="JACHHF010000005">
    <property type="protein sequence ID" value="MBB5176107.1"/>
    <property type="molecule type" value="Genomic_DNA"/>
</dbReference>
<comment type="caution">
    <text evidence="13">The sequence shown here is derived from an EMBL/GenBank/DDBJ whole genome shotgun (WGS) entry which is preliminary data.</text>
</comment>
<feature type="transmembrane region" description="Helical" evidence="12">
    <location>
        <begin position="181"/>
        <end position="202"/>
    </location>
</feature>
<keyword evidence="10 12" id="KW-0408">Iron</keyword>
<dbReference type="GO" id="GO:0020037">
    <property type="term" value="F:heme binding"/>
    <property type="evidence" value="ECO:0007669"/>
    <property type="project" value="TreeGrafter"/>
</dbReference>
<keyword evidence="7 12" id="KW-0479">Metal-binding</keyword>
<dbReference type="RefSeq" id="WP_183674050.1">
    <property type="nucleotide sequence ID" value="NZ_CBCRYX010000004.1"/>
</dbReference>
<dbReference type="InterPro" id="IPR002585">
    <property type="entry name" value="Cyt-d_ubiquinol_oxidase_su_1"/>
</dbReference>
<feature type="transmembrane region" description="Helical" evidence="12">
    <location>
        <begin position="222"/>
        <end position="242"/>
    </location>
</feature>
<evidence type="ECO:0000256" key="4">
    <source>
        <dbReference type="ARBA" id="ARBA00022475"/>
    </source>
</evidence>
<evidence type="ECO:0000256" key="5">
    <source>
        <dbReference type="ARBA" id="ARBA00022617"/>
    </source>
</evidence>
<comment type="similarity">
    <text evidence="2 12">Belongs to the cytochrome ubiquinol oxidase subunit 1 family.</text>
</comment>
<dbReference type="AlphaFoldDB" id="A0A9Q2CZG0"/>
<dbReference type="Pfam" id="PF01654">
    <property type="entry name" value="Cyt_bd_oxida_I"/>
    <property type="match status" value="1"/>
</dbReference>
<evidence type="ECO:0000313" key="13">
    <source>
        <dbReference type="EMBL" id="MBB5176107.1"/>
    </source>
</evidence>
<keyword evidence="8 12" id="KW-0249">Electron transport</keyword>
<proteinExistence type="inferred from homology"/>
<keyword evidence="5 12" id="KW-0349">Heme</keyword>
<comment type="subcellular location">
    <subcellularLocation>
        <location evidence="1">Cell membrane</location>
        <topology evidence="1">Multi-pass membrane protein</topology>
    </subcellularLocation>
</comment>
<keyword evidence="13" id="KW-0560">Oxidoreductase</keyword>
<evidence type="ECO:0000256" key="10">
    <source>
        <dbReference type="ARBA" id="ARBA00023004"/>
    </source>
</evidence>
<feature type="transmembrane region" description="Helical" evidence="12">
    <location>
        <begin position="403"/>
        <end position="426"/>
    </location>
</feature>
<keyword evidence="3 12" id="KW-0813">Transport</keyword>
<dbReference type="GO" id="GO:0046872">
    <property type="term" value="F:metal ion binding"/>
    <property type="evidence" value="ECO:0007669"/>
    <property type="project" value="UniProtKB-UniRule"/>
</dbReference>
<keyword evidence="4 12" id="KW-1003">Cell membrane</keyword>
<feature type="transmembrane region" description="Helical" evidence="12">
    <location>
        <begin position="126"/>
        <end position="146"/>
    </location>
</feature>
<reference evidence="13 14" key="1">
    <citation type="submission" date="2020-08" db="EMBL/GenBank/DDBJ databases">
        <title>Genomic Encyclopedia of Type Strains, Phase IV (KMG-IV): sequencing the most valuable type-strain genomes for metagenomic binning, comparative biology and taxonomic classification.</title>
        <authorList>
            <person name="Goeker M."/>
        </authorList>
    </citation>
    <scope>NUCLEOTIDE SEQUENCE [LARGE SCALE GENOMIC DNA]</scope>
    <source>
        <strain evidence="13 14">DSM 19163</strain>
    </source>
</reference>
<dbReference type="GO" id="GO:0019646">
    <property type="term" value="P:aerobic electron transport chain"/>
    <property type="evidence" value="ECO:0007669"/>
    <property type="project" value="InterPro"/>
</dbReference>
<dbReference type="PANTHER" id="PTHR30365">
    <property type="entry name" value="CYTOCHROME D UBIQUINOL OXIDASE"/>
    <property type="match status" value="1"/>
</dbReference>
<feature type="transmembrane region" description="Helical" evidence="12">
    <location>
        <begin position="357"/>
        <end position="378"/>
    </location>
</feature>
<feature type="transmembrane region" description="Helical" evidence="12">
    <location>
        <begin position="58"/>
        <end position="80"/>
    </location>
</feature>
<dbReference type="PANTHER" id="PTHR30365:SF14">
    <property type="entry name" value="CYTOCHROME BD MENAQUINOL OXIDASE SUBUNIT I-RELATED"/>
    <property type="match status" value="1"/>
</dbReference>
<evidence type="ECO:0000256" key="7">
    <source>
        <dbReference type="ARBA" id="ARBA00022723"/>
    </source>
</evidence>
<evidence type="ECO:0000256" key="6">
    <source>
        <dbReference type="ARBA" id="ARBA00022692"/>
    </source>
</evidence>
<accession>A0A9Q2CZG0</accession>
<dbReference type="GO" id="GO:0070069">
    <property type="term" value="C:cytochrome complex"/>
    <property type="evidence" value="ECO:0007669"/>
    <property type="project" value="UniProtKB-UniRule"/>
</dbReference>
<name>A0A9Q2CZG0_9STAP</name>
<dbReference type="GO" id="GO:0016682">
    <property type="term" value="F:oxidoreductase activity, acting on diphenols and related substances as donors, oxygen as acceptor"/>
    <property type="evidence" value="ECO:0007669"/>
    <property type="project" value="TreeGrafter"/>
</dbReference>
<feature type="transmembrane region" description="Helical" evidence="12">
    <location>
        <begin position="321"/>
        <end position="345"/>
    </location>
</feature>
<keyword evidence="14" id="KW-1185">Reference proteome</keyword>
<evidence type="ECO:0000256" key="1">
    <source>
        <dbReference type="ARBA" id="ARBA00004651"/>
    </source>
</evidence>
<evidence type="ECO:0000256" key="3">
    <source>
        <dbReference type="ARBA" id="ARBA00022448"/>
    </source>
</evidence>
<dbReference type="Proteomes" id="UP000579136">
    <property type="component" value="Unassembled WGS sequence"/>
</dbReference>
<dbReference type="EC" id="1.10.3.-" evidence="13"/>
<evidence type="ECO:0000256" key="9">
    <source>
        <dbReference type="ARBA" id="ARBA00022989"/>
    </source>
</evidence>
<keyword evidence="11 12" id="KW-0472">Membrane</keyword>
<dbReference type="PIRSF" id="PIRSF006446">
    <property type="entry name" value="Cyt_quinol_oxidase_1"/>
    <property type="match status" value="1"/>
</dbReference>